<dbReference type="SUPFAM" id="SSF52540">
    <property type="entry name" value="P-loop containing nucleoside triphosphate hydrolases"/>
    <property type="match status" value="1"/>
</dbReference>
<protein>
    <recommendedName>
        <fullName evidence="8">GED domain-containing protein</fullName>
    </recommendedName>
</protein>
<feature type="compositionally biased region" description="Polar residues" evidence="3">
    <location>
        <begin position="710"/>
        <end position="729"/>
    </location>
</feature>
<dbReference type="Proteomes" id="UP000297716">
    <property type="component" value="Unassembled WGS sequence"/>
</dbReference>
<dbReference type="EMBL" id="SKBN01000026">
    <property type="protein sequence ID" value="TGJ86557.1"/>
    <property type="molecule type" value="Genomic_DNA"/>
</dbReference>
<evidence type="ECO:0000256" key="2">
    <source>
        <dbReference type="ARBA" id="ARBA00023134"/>
    </source>
</evidence>
<feature type="compositionally biased region" description="Polar residues" evidence="3">
    <location>
        <begin position="773"/>
        <end position="789"/>
    </location>
</feature>
<dbReference type="GO" id="GO:0003924">
    <property type="term" value="F:GTPase activity"/>
    <property type="evidence" value="ECO:0007669"/>
    <property type="project" value="InterPro"/>
</dbReference>
<feature type="domain" description="Dynamin-type G" evidence="5">
    <location>
        <begin position="36"/>
        <end position="316"/>
    </location>
</feature>
<dbReference type="OrthoDB" id="415706at2759"/>
<dbReference type="InterPro" id="IPR030381">
    <property type="entry name" value="G_DYNAMIN_dom"/>
</dbReference>
<dbReference type="PANTHER" id="PTHR11566:SF149">
    <property type="entry name" value="GTPASE, PUTATIVE (AFU_ORTHOLOGUE AFUA_6G11890)-RELATED"/>
    <property type="match status" value="1"/>
</dbReference>
<dbReference type="AlphaFoldDB" id="A0A4Z0YRL4"/>
<feature type="region of interest" description="Disordered" evidence="3">
    <location>
        <begin position="806"/>
        <end position="828"/>
    </location>
</feature>
<comment type="caution">
    <text evidence="6">The sequence shown here is derived from an EMBL/GenBank/DDBJ whole genome shotgun (WGS) entry which is preliminary data.</text>
</comment>
<evidence type="ECO:0000256" key="1">
    <source>
        <dbReference type="ARBA" id="ARBA00022741"/>
    </source>
</evidence>
<keyword evidence="2" id="KW-0342">GTP-binding</keyword>
<dbReference type="CDD" id="cd08771">
    <property type="entry name" value="DLP_1"/>
    <property type="match status" value="1"/>
</dbReference>
<evidence type="ECO:0000313" key="6">
    <source>
        <dbReference type="EMBL" id="TGJ86557.1"/>
    </source>
</evidence>
<keyword evidence="1" id="KW-0547">Nucleotide-binding</keyword>
<dbReference type="PANTHER" id="PTHR11566">
    <property type="entry name" value="DYNAMIN"/>
    <property type="match status" value="1"/>
</dbReference>
<dbReference type="Pfam" id="PF00350">
    <property type="entry name" value="Dynamin_N"/>
    <property type="match status" value="1"/>
</dbReference>
<sequence>MPTVSLDPEAIEQLSGERKTLLDAIDNLRKHGIDRFVDLPQIIVVGDQSSGKSSVLEAISRFRFPMKNELCTRFPIELVLRTDPQTKVHMQAQPGSASTDVAHTFDETGFDEEDLPRIIEDAKTRMLQDGATFSEDVLSVEICSPDVPHLTLVDLPGFYHSLNKDQSADGREVVDRLVKSYMARKNSIILAIVSARSQAVMQKVLNEVKEHDKNQERTLGIITKPDLLIPDSRDEDEFIKLARNQDHSHQLAFGWHVLRNRGESETSLTPKERDSKEAAFFDSGIWSAIPSNNRGVATLRKKLASILLDHVRKNLDTLIKDIQEKMDLRKKTLERLGPPRSSPPQLRAHLDKIASQFQLLSLRAIEGHYSDEFFGGLYPDYLSASVDDSRIRKLRALIRDLNRTFAYVLATKGSRRIILPERTDGGQDHKNPESQETSLPSFLRALETQYPFDNPEEVTRSAIRAELEPLSSANQGTEFPGTTNDLLAVKLFQDQSRPWEAIARFHIDFLLRIVKSFAEKLVTYITGPDEKTCSAILLNIVDPFFEKYAEFRAILARRHQKYLTPKLLQNLLASRPELFTESGKRQLTTELFPPGQKGEFEVDRLINKSETYYELSLRNFTDNVIILAIENCLIKDLPTIFTTSVVSQMEDDMLERLATESTDIQVERAELIVECEALQKGLDICKTYRGRNTTVLPAIPLRPKDYPSISVQSPNVSETFASPSGGNIHTPSQTPSSGTTPSANAKGSGLPSPGTLFPTSGIANNGIASASSKFGASTSANSNQNTAPSSGLFGSANRASSSLFGASTTTTTTTNPTTGSSPFSFAKNPLANQNSVPAASLFGTSSRVTTDQNTAANKNNAAGTNPFGNLTSTATNKNTISGLFRTGGNNVSSSGSFT</sequence>
<evidence type="ECO:0000259" key="4">
    <source>
        <dbReference type="PROSITE" id="PS51388"/>
    </source>
</evidence>
<feature type="compositionally biased region" description="Low complexity" evidence="3">
    <location>
        <begin position="806"/>
        <end position="824"/>
    </location>
</feature>
<dbReference type="GO" id="GO:0005525">
    <property type="term" value="F:GTP binding"/>
    <property type="evidence" value="ECO:0007669"/>
    <property type="project" value="InterPro"/>
</dbReference>
<dbReference type="GO" id="GO:0016559">
    <property type="term" value="P:peroxisome fission"/>
    <property type="evidence" value="ECO:0007669"/>
    <property type="project" value="TreeGrafter"/>
</dbReference>
<dbReference type="Pfam" id="PF01031">
    <property type="entry name" value="Dynamin_M"/>
    <property type="match status" value="1"/>
</dbReference>
<reference evidence="6 7" key="1">
    <citation type="submission" date="2019-03" db="EMBL/GenBank/DDBJ databases">
        <title>Draft genome sequence of Xylaria hypoxylon DSM 108379, a ubiquitous saprotrophic-parasitic fungi on hardwood.</title>
        <authorList>
            <person name="Buettner E."/>
            <person name="Leonhardt S."/>
            <person name="Gebauer A.M."/>
            <person name="Liers C."/>
            <person name="Hofrichter M."/>
            <person name="Kellner H."/>
        </authorList>
    </citation>
    <scope>NUCLEOTIDE SEQUENCE [LARGE SCALE GENOMIC DNA]</scope>
    <source>
        <strain evidence="6 7">DSM 108379</strain>
    </source>
</reference>
<dbReference type="InterPro" id="IPR027417">
    <property type="entry name" value="P-loop_NTPase"/>
</dbReference>
<dbReference type="SMART" id="SM00053">
    <property type="entry name" value="DYNc"/>
    <property type="match status" value="1"/>
</dbReference>
<dbReference type="InterPro" id="IPR020850">
    <property type="entry name" value="GED_dom"/>
</dbReference>
<gene>
    <name evidence="6" type="ORF">E0Z10_g2250</name>
</gene>
<accession>A0A4Z0YRL4</accession>
<keyword evidence="7" id="KW-1185">Reference proteome</keyword>
<name>A0A4Z0YRL4_9PEZI</name>
<feature type="domain" description="GED" evidence="4">
    <location>
        <begin position="602"/>
        <end position="693"/>
    </location>
</feature>
<evidence type="ECO:0008006" key="8">
    <source>
        <dbReference type="Google" id="ProtNLM"/>
    </source>
</evidence>
<evidence type="ECO:0000256" key="3">
    <source>
        <dbReference type="SAM" id="MobiDB-lite"/>
    </source>
</evidence>
<dbReference type="GO" id="GO:0000266">
    <property type="term" value="P:mitochondrial fission"/>
    <property type="evidence" value="ECO:0007669"/>
    <property type="project" value="TreeGrafter"/>
</dbReference>
<dbReference type="Gene3D" id="3.40.50.300">
    <property type="entry name" value="P-loop containing nucleotide triphosphate hydrolases"/>
    <property type="match status" value="1"/>
</dbReference>
<evidence type="ECO:0000313" key="7">
    <source>
        <dbReference type="Proteomes" id="UP000297716"/>
    </source>
</evidence>
<dbReference type="PROSITE" id="PS51718">
    <property type="entry name" value="G_DYNAMIN_2"/>
    <property type="match status" value="1"/>
</dbReference>
<feature type="compositionally biased region" description="Low complexity" evidence="3">
    <location>
        <begin position="730"/>
        <end position="742"/>
    </location>
</feature>
<dbReference type="GO" id="GO:0006897">
    <property type="term" value="P:endocytosis"/>
    <property type="evidence" value="ECO:0007669"/>
    <property type="project" value="TreeGrafter"/>
</dbReference>
<dbReference type="GO" id="GO:0048312">
    <property type="term" value="P:intracellular distribution of mitochondria"/>
    <property type="evidence" value="ECO:0007669"/>
    <property type="project" value="TreeGrafter"/>
</dbReference>
<dbReference type="InterPro" id="IPR022812">
    <property type="entry name" value="Dynamin"/>
</dbReference>
<proteinExistence type="predicted"/>
<dbReference type="InterPro" id="IPR045063">
    <property type="entry name" value="Dynamin_N"/>
</dbReference>
<evidence type="ECO:0000259" key="5">
    <source>
        <dbReference type="PROSITE" id="PS51718"/>
    </source>
</evidence>
<dbReference type="GO" id="GO:0016020">
    <property type="term" value="C:membrane"/>
    <property type="evidence" value="ECO:0007669"/>
    <property type="project" value="TreeGrafter"/>
</dbReference>
<feature type="region of interest" description="Disordered" evidence="3">
    <location>
        <begin position="710"/>
        <end position="758"/>
    </location>
</feature>
<dbReference type="GO" id="GO:0008017">
    <property type="term" value="F:microtubule binding"/>
    <property type="evidence" value="ECO:0007669"/>
    <property type="project" value="TreeGrafter"/>
</dbReference>
<dbReference type="PRINTS" id="PR00195">
    <property type="entry name" value="DYNAMIN"/>
</dbReference>
<dbReference type="InterPro" id="IPR001401">
    <property type="entry name" value="Dynamin_GTPase"/>
</dbReference>
<dbReference type="GO" id="GO:0005874">
    <property type="term" value="C:microtubule"/>
    <property type="evidence" value="ECO:0007669"/>
    <property type="project" value="TreeGrafter"/>
</dbReference>
<feature type="region of interest" description="Disordered" evidence="3">
    <location>
        <begin position="773"/>
        <end position="794"/>
    </location>
</feature>
<dbReference type="PROSITE" id="PS51388">
    <property type="entry name" value="GED"/>
    <property type="match status" value="1"/>
</dbReference>
<dbReference type="STRING" id="37992.A0A4Z0YRL4"/>
<dbReference type="GO" id="GO:0005739">
    <property type="term" value="C:mitochondrion"/>
    <property type="evidence" value="ECO:0007669"/>
    <property type="project" value="TreeGrafter"/>
</dbReference>
<dbReference type="InterPro" id="IPR000375">
    <property type="entry name" value="Dynamin_stalk"/>
</dbReference>
<organism evidence="6 7">
    <name type="scientific">Xylaria hypoxylon</name>
    <dbReference type="NCBI Taxonomy" id="37992"/>
    <lineage>
        <taxon>Eukaryota</taxon>
        <taxon>Fungi</taxon>
        <taxon>Dikarya</taxon>
        <taxon>Ascomycota</taxon>
        <taxon>Pezizomycotina</taxon>
        <taxon>Sordariomycetes</taxon>
        <taxon>Xylariomycetidae</taxon>
        <taxon>Xylariales</taxon>
        <taxon>Xylariaceae</taxon>
        <taxon>Xylaria</taxon>
    </lineage>
</organism>